<feature type="domain" description="HTH marR-type" evidence="4">
    <location>
        <begin position="26"/>
        <end position="158"/>
    </location>
</feature>
<organism evidence="5 6">
    <name type="scientific">Zhongshania borealis</name>
    <dbReference type="NCBI Taxonomy" id="889488"/>
    <lineage>
        <taxon>Bacteria</taxon>
        <taxon>Pseudomonadati</taxon>
        <taxon>Pseudomonadota</taxon>
        <taxon>Gammaproteobacteria</taxon>
        <taxon>Cellvibrionales</taxon>
        <taxon>Spongiibacteraceae</taxon>
        <taxon>Zhongshania</taxon>
    </lineage>
</organism>
<dbReference type="Gene3D" id="1.10.10.10">
    <property type="entry name" value="Winged helix-like DNA-binding domain superfamily/Winged helix DNA-binding domain"/>
    <property type="match status" value="1"/>
</dbReference>
<reference evidence="6" key="1">
    <citation type="journal article" date="2019" name="Int. J. Syst. Evol. Microbiol.">
        <title>The Global Catalogue of Microorganisms (GCM) 10K type strain sequencing project: providing services to taxonomists for standard genome sequencing and annotation.</title>
        <authorList>
            <consortium name="The Broad Institute Genomics Platform"/>
            <consortium name="The Broad Institute Genome Sequencing Center for Infectious Disease"/>
            <person name="Wu L."/>
            <person name="Ma J."/>
        </authorList>
    </citation>
    <scope>NUCLEOTIDE SEQUENCE [LARGE SCALE GENOMIC DNA]</scope>
    <source>
        <strain evidence="6">JCM 17304</strain>
    </source>
</reference>
<keyword evidence="2" id="KW-0238">DNA-binding</keyword>
<dbReference type="PROSITE" id="PS50995">
    <property type="entry name" value="HTH_MARR_2"/>
    <property type="match status" value="1"/>
</dbReference>
<keyword evidence="1" id="KW-0805">Transcription regulation</keyword>
<name>A0ABP7W9S4_9GAMM</name>
<dbReference type="PANTHER" id="PTHR42756:SF1">
    <property type="entry name" value="TRANSCRIPTIONAL REPRESSOR OF EMRAB OPERON"/>
    <property type="match status" value="1"/>
</dbReference>
<evidence type="ECO:0000259" key="4">
    <source>
        <dbReference type="PROSITE" id="PS50995"/>
    </source>
</evidence>
<dbReference type="EMBL" id="BAABDM010000001">
    <property type="protein sequence ID" value="GAA4084384.1"/>
    <property type="molecule type" value="Genomic_DNA"/>
</dbReference>
<dbReference type="InterPro" id="IPR036388">
    <property type="entry name" value="WH-like_DNA-bd_sf"/>
</dbReference>
<dbReference type="RefSeq" id="WP_344932073.1">
    <property type="nucleotide sequence ID" value="NZ_BAABDM010000001.1"/>
</dbReference>
<dbReference type="Proteomes" id="UP001500392">
    <property type="component" value="Unassembled WGS sequence"/>
</dbReference>
<comment type="caution">
    <text evidence="5">The sequence shown here is derived from an EMBL/GenBank/DDBJ whole genome shotgun (WGS) entry which is preliminary data.</text>
</comment>
<evidence type="ECO:0000313" key="5">
    <source>
        <dbReference type="EMBL" id="GAA4084384.1"/>
    </source>
</evidence>
<evidence type="ECO:0000256" key="3">
    <source>
        <dbReference type="ARBA" id="ARBA00023163"/>
    </source>
</evidence>
<proteinExistence type="predicted"/>
<dbReference type="SUPFAM" id="SSF46785">
    <property type="entry name" value="Winged helix' DNA-binding domain"/>
    <property type="match status" value="1"/>
</dbReference>
<protein>
    <recommendedName>
        <fullName evidence="4">HTH marR-type domain-containing protein</fullName>
    </recommendedName>
</protein>
<dbReference type="PRINTS" id="PR00598">
    <property type="entry name" value="HTHMARR"/>
</dbReference>
<evidence type="ECO:0000313" key="6">
    <source>
        <dbReference type="Proteomes" id="UP001500392"/>
    </source>
</evidence>
<evidence type="ECO:0000256" key="1">
    <source>
        <dbReference type="ARBA" id="ARBA00023015"/>
    </source>
</evidence>
<gene>
    <name evidence="5" type="ORF">GCM10022414_03900</name>
</gene>
<accession>A0ABP7W9S4</accession>
<dbReference type="SMART" id="SM00347">
    <property type="entry name" value="HTH_MARR"/>
    <property type="match status" value="1"/>
</dbReference>
<keyword evidence="3" id="KW-0804">Transcription</keyword>
<dbReference type="InterPro" id="IPR000835">
    <property type="entry name" value="HTH_MarR-typ"/>
</dbReference>
<sequence length="179" mass="19848">MTPQNILDLVVDDPDGAYNLANYQQNESIGYLLKRCFGVLTTAIDKQLAPYDLTHPQFAFLMTLKQQNCTTAAQLARESNLDTGATTRMLDRLEAKQIVRRERSLEDRRVVKVVLSDYGKLVVEKMPVIAVNALNQHLRNFDADEIAVLKGLLAKLIFEADAIARADNDERGNGGEGGA</sequence>
<dbReference type="PANTHER" id="PTHR42756">
    <property type="entry name" value="TRANSCRIPTIONAL REGULATOR, MARR"/>
    <property type="match status" value="1"/>
</dbReference>
<evidence type="ECO:0000256" key="2">
    <source>
        <dbReference type="ARBA" id="ARBA00023125"/>
    </source>
</evidence>
<dbReference type="Pfam" id="PF01047">
    <property type="entry name" value="MarR"/>
    <property type="match status" value="1"/>
</dbReference>
<keyword evidence="6" id="KW-1185">Reference proteome</keyword>
<dbReference type="InterPro" id="IPR036390">
    <property type="entry name" value="WH_DNA-bd_sf"/>
</dbReference>